<evidence type="ECO:0000313" key="10">
    <source>
        <dbReference type="Proteomes" id="UP000538472"/>
    </source>
</evidence>
<evidence type="ECO:0000256" key="4">
    <source>
        <dbReference type="ARBA" id="ARBA00022801"/>
    </source>
</evidence>
<reference evidence="9 10" key="1">
    <citation type="submission" date="2019-09" db="EMBL/GenBank/DDBJ databases">
        <title>Bird 10,000 Genomes (B10K) Project - Family phase.</title>
        <authorList>
            <person name="Zhang G."/>
        </authorList>
    </citation>
    <scope>NUCLEOTIDE SEQUENCE [LARGE SCALE GENOMIC DNA]</scope>
    <source>
        <strain evidence="9">B10K-CU-031-10</strain>
        <tissue evidence="9">Muscle</tissue>
    </source>
</reference>
<accession>A0A7K8T5P4</accession>
<dbReference type="SMART" id="SM00020">
    <property type="entry name" value="Tryp_SPc"/>
    <property type="match status" value="1"/>
</dbReference>
<dbReference type="Pfam" id="PF00089">
    <property type="entry name" value="Trypsin"/>
    <property type="match status" value="1"/>
</dbReference>
<feature type="non-terminal residue" evidence="9">
    <location>
        <position position="133"/>
    </location>
</feature>
<keyword evidence="7" id="KW-1015">Disulfide bond</keyword>
<evidence type="ECO:0000256" key="2">
    <source>
        <dbReference type="ARBA" id="ARBA00022525"/>
    </source>
</evidence>
<comment type="caution">
    <text evidence="9">The sequence shown here is derived from an EMBL/GenBank/DDBJ whole genome shotgun (WGS) entry which is preliminary data.</text>
</comment>
<dbReference type="InterPro" id="IPR043504">
    <property type="entry name" value="Peptidase_S1_PA_chymotrypsin"/>
</dbReference>
<keyword evidence="5" id="KW-0720">Serine protease</keyword>
<evidence type="ECO:0000256" key="1">
    <source>
        <dbReference type="ARBA" id="ARBA00004613"/>
    </source>
</evidence>
<protein>
    <submittedName>
        <fullName evidence="9">CTRB protein</fullName>
    </submittedName>
</protein>
<gene>
    <name evidence="9" type="primary">Ctrb</name>
    <name evidence="9" type="ORF">NYCBRA_R15106</name>
</gene>
<dbReference type="PANTHER" id="PTHR24250">
    <property type="entry name" value="CHYMOTRYPSIN-RELATED"/>
    <property type="match status" value="1"/>
</dbReference>
<evidence type="ECO:0000256" key="3">
    <source>
        <dbReference type="ARBA" id="ARBA00022670"/>
    </source>
</evidence>
<dbReference type="Proteomes" id="UP000538472">
    <property type="component" value="Unassembled WGS sequence"/>
</dbReference>
<proteinExistence type="predicted"/>
<feature type="non-terminal residue" evidence="9">
    <location>
        <position position="1"/>
    </location>
</feature>
<dbReference type="EMBL" id="VWZB01000858">
    <property type="protein sequence ID" value="NXF37655.1"/>
    <property type="molecule type" value="Genomic_DNA"/>
</dbReference>
<keyword evidence="10" id="KW-1185">Reference proteome</keyword>
<dbReference type="GO" id="GO:0006508">
    <property type="term" value="P:proteolysis"/>
    <property type="evidence" value="ECO:0007669"/>
    <property type="project" value="UniProtKB-KW"/>
</dbReference>
<dbReference type="SUPFAM" id="SSF50494">
    <property type="entry name" value="Trypsin-like serine proteases"/>
    <property type="match status" value="1"/>
</dbReference>
<dbReference type="GO" id="GO:0005576">
    <property type="term" value="C:extracellular region"/>
    <property type="evidence" value="ECO:0007669"/>
    <property type="project" value="UniProtKB-SubCell"/>
</dbReference>
<dbReference type="AlphaFoldDB" id="A0A7K8T5P4"/>
<evidence type="ECO:0000313" key="9">
    <source>
        <dbReference type="EMBL" id="NXF37655.1"/>
    </source>
</evidence>
<dbReference type="PROSITE" id="PS50240">
    <property type="entry name" value="TRYPSIN_DOM"/>
    <property type="match status" value="1"/>
</dbReference>
<dbReference type="InterPro" id="IPR001254">
    <property type="entry name" value="Trypsin_dom"/>
</dbReference>
<keyword evidence="3" id="KW-0645">Protease</keyword>
<sequence>SSNIGSSVATTCSAGRGEEASTAARCSTAGWGETGAGKEELAARLQQVEISLLSHETCANYQGQNIEETTIHRRAAGADFCVVDSGWLLICVIDRHYKLVGIASWGSDKCHPESPTVYTRVSAYRHWISSVTN</sequence>
<keyword evidence="4" id="KW-0378">Hydrolase</keyword>
<evidence type="ECO:0000256" key="7">
    <source>
        <dbReference type="ARBA" id="ARBA00023157"/>
    </source>
</evidence>
<dbReference type="PANTHER" id="PTHR24250:SF65">
    <property type="entry name" value="CHYMOTRYPSINOGEN B"/>
    <property type="match status" value="1"/>
</dbReference>
<organism evidence="9 10">
    <name type="scientific">Nyctibius bracteatus</name>
    <name type="common">Rufous potoo</name>
    <dbReference type="NCBI Taxonomy" id="48426"/>
    <lineage>
        <taxon>Eukaryota</taxon>
        <taxon>Metazoa</taxon>
        <taxon>Chordata</taxon>
        <taxon>Craniata</taxon>
        <taxon>Vertebrata</taxon>
        <taxon>Euteleostomi</taxon>
        <taxon>Archelosauria</taxon>
        <taxon>Archosauria</taxon>
        <taxon>Dinosauria</taxon>
        <taxon>Saurischia</taxon>
        <taxon>Theropoda</taxon>
        <taxon>Coelurosauria</taxon>
        <taxon>Aves</taxon>
        <taxon>Neognathae</taxon>
        <taxon>Neoaves</taxon>
        <taxon>Strisores</taxon>
        <taxon>Caprimulgiformes</taxon>
        <taxon>Nyctibiidae</taxon>
        <taxon>Nyctibius</taxon>
    </lineage>
</organism>
<name>A0A7K8T5P4_9AVES</name>
<comment type="subcellular location">
    <subcellularLocation>
        <location evidence="1">Secreted</location>
    </subcellularLocation>
</comment>
<evidence type="ECO:0000259" key="8">
    <source>
        <dbReference type="PROSITE" id="PS50240"/>
    </source>
</evidence>
<dbReference type="Gene3D" id="2.40.10.10">
    <property type="entry name" value="Trypsin-like serine proteases"/>
    <property type="match status" value="1"/>
</dbReference>
<dbReference type="InterPro" id="IPR009003">
    <property type="entry name" value="Peptidase_S1_PA"/>
</dbReference>
<evidence type="ECO:0000256" key="5">
    <source>
        <dbReference type="ARBA" id="ARBA00022825"/>
    </source>
</evidence>
<dbReference type="GO" id="GO:0004252">
    <property type="term" value="F:serine-type endopeptidase activity"/>
    <property type="evidence" value="ECO:0007669"/>
    <property type="project" value="InterPro"/>
</dbReference>
<keyword evidence="6" id="KW-0865">Zymogen</keyword>
<evidence type="ECO:0000256" key="6">
    <source>
        <dbReference type="ARBA" id="ARBA00023145"/>
    </source>
</evidence>
<feature type="domain" description="Peptidase S1" evidence="8">
    <location>
        <begin position="1"/>
        <end position="133"/>
    </location>
</feature>
<keyword evidence="2" id="KW-0964">Secreted</keyword>